<gene>
    <name evidence="1" type="ordered locus">Ngar_c29060</name>
</gene>
<evidence type="ECO:0000313" key="2">
    <source>
        <dbReference type="Proteomes" id="UP000008037"/>
    </source>
</evidence>
<keyword evidence="2" id="KW-1185">Reference proteome</keyword>
<dbReference type="Proteomes" id="UP000008037">
    <property type="component" value="Chromosome"/>
</dbReference>
<evidence type="ECO:0000313" key="1">
    <source>
        <dbReference type="EMBL" id="AFU59825.1"/>
    </source>
</evidence>
<accession>K0IIQ9</accession>
<reference evidence="1 2" key="1">
    <citation type="journal article" date="2012" name="Environ. Microbiol.">
        <title>The genome of the ammonia-oxidizing Candidatus Nitrososphaera gargensis: insights into metabolic versatility and environmental adaptations.</title>
        <authorList>
            <person name="Spang A."/>
            <person name="Poehlein A."/>
            <person name="Offre P."/>
            <person name="Zumbragel S."/>
            <person name="Haider S."/>
            <person name="Rychlik N."/>
            <person name="Nowka B."/>
            <person name="Schmeisser C."/>
            <person name="Lebedeva E.V."/>
            <person name="Rattei T."/>
            <person name="Bohm C."/>
            <person name="Schmid M."/>
            <person name="Galushko A."/>
            <person name="Hatzenpichler R."/>
            <person name="Weinmaier T."/>
            <person name="Daniel R."/>
            <person name="Schleper C."/>
            <person name="Spieck E."/>
            <person name="Streit W."/>
            <person name="Wagner M."/>
        </authorList>
    </citation>
    <scope>NUCLEOTIDE SEQUENCE [LARGE SCALE GENOMIC DNA]</scope>
    <source>
        <strain evidence="2">Ga9.2</strain>
    </source>
</reference>
<protein>
    <submittedName>
        <fullName evidence="1">Uncharacterized protein</fullName>
    </submittedName>
</protein>
<dbReference type="HOGENOM" id="CLU_1032956_0_0_2"/>
<proteinExistence type="predicted"/>
<dbReference type="STRING" id="1237085.Ngar_c29060"/>
<dbReference type="BioCyc" id="CNIT1237085:G1324-2906-MONOMER"/>
<sequence length="269" mass="29617">MYTGTSVYPSGTKSILDRACTHFVFFYNCKIHPLSIKNCTTLVMQKGSHHSDAHVGHSQGGGYDIGLWTDPANLQSSKSSELSMIVTEQQTGGRVGQFEIIHDKLMHLVVVSDDLSYFAHVHPKFNDREKVFAITHTFPAAGRYRMWVDVKPKGAGQLIKKFDLNVDGKPARQPIPIVADRNFAKDIVAAGGQKHYRVQLKVPERINAGKDTEIMFELSDSQGRPITDLEPLMAAGGHCVIISSDAEVSPCPSYRGGGCRMARRAKSGF</sequence>
<dbReference type="KEGG" id="nga:Ngar_c29060"/>
<name>K0IIQ9_NITGG</name>
<dbReference type="AlphaFoldDB" id="K0IIQ9"/>
<dbReference type="InParanoid" id="K0IIQ9"/>
<organism evidence="1 2">
    <name type="scientific">Nitrososphaera gargensis (strain Ga9.2)</name>
    <dbReference type="NCBI Taxonomy" id="1237085"/>
    <lineage>
        <taxon>Archaea</taxon>
        <taxon>Nitrososphaerota</taxon>
        <taxon>Nitrososphaeria</taxon>
        <taxon>Nitrososphaerales</taxon>
        <taxon>Nitrososphaeraceae</taxon>
        <taxon>Nitrososphaera</taxon>
    </lineage>
</organism>
<dbReference type="EMBL" id="CP002408">
    <property type="protein sequence ID" value="AFU59825.1"/>
    <property type="molecule type" value="Genomic_DNA"/>
</dbReference>